<feature type="region of interest" description="Disordered" evidence="8">
    <location>
        <begin position="476"/>
        <end position="504"/>
    </location>
</feature>
<evidence type="ECO:0000313" key="9">
    <source>
        <dbReference type="EMBL" id="CDO53850.1"/>
    </source>
</evidence>
<dbReference type="GO" id="GO:0005737">
    <property type="term" value="C:cytoplasm"/>
    <property type="evidence" value="ECO:0007669"/>
    <property type="project" value="UniProtKB-SubCell"/>
</dbReference>
<dbReference type="Proteomes" id="UP000242525">
    <property type="component" value="Unassembled WGS sequence"/>
</dbReference>
<dbReference type="GO" id="GO:0046872">
    <property type="term" value="F:metal ion binding"/>
    <property type="evidence" value="ECO:0007669"/>
    <property type="project" value="UniProtKB-KW"/>
</dbReference>
<dbReference type="InterPro" id="IPR042265">
    <property type="entry name" value="DPH1/DPH2_3"/>
</dbReference>
<dbReference type="InterPro" id="IPR010014">
    <property type="entry name" value="DHP2"/>
</dbReference>
<keyword evidence="10" id="KW-1185">Reference proteome</keyword>
<sequence>MVTSEAVVAPALSTGTEFDRVQVQARETAPLTEQQIRDVYCVDEIVATIYDKAAAAAQATALTDDGSECCSSDKQSSGCCGGSKGNNVSKDDTAKPLKVVALQFPDHMLPDSPAIAEVLEKSLNAYYTNKRSENELSGSRIVVPTVYILADTSYSPCCVDVVAGQHVAADLIVHFGNACLSPVRGVEVIYVFGRNTLDTDAVYARFVETYGAPDSVDPEEEIYFVYDPEYEFALHGFVKDRLKEYNTVVPTWILPEEQENNVTILPTRDFIPDRSTLVKDSQIPVRKYLAPAASVNEEDEDDSTPSRSLFYVTNPNPSPSLLLHLSTLFSSLHLLEAPSLTTVTAPRTQLMRRYRYMNMARTAGTIGILINTLSLRDVRGALARVQNWIKAAGKKHYTFVVGKPNVPKLANFDVVEIWVVLGCPLGGIVVDCEDYYRPIITPYELSLALQEMPEWTGKWEISLTDVLEKMRISDETFEDEGESNDYNNDSDDDDRPVFDPVTGKYVSTSRPLRQLAHVDISAEKSDSEAASDDNDAREDGANERGLVVKHSSQLVIKNTVSTAADHLYNKLTWAGLGSDFNKPADSDDETENGEAKSADNWAAVEKGRAGVARGYKVNADDDRT</sequence>
<evidence type="ECO:0000256" key="1">
    <source>
        <dbReference type="ARBA" id="ARBA00001966"/>
    </source>
</evidence>
<dbReference type="InterPro" id="IPR042263">
    <property type="entry name" value="DPH1/DPH2_1"/>
</dbReference>
<dbReference type="AlphaFoldDB" id="A0A0J9X9C5"/>
<dbReference type="PANTHER" id="PTHR10762">
    <property type="entry name" value="DIPHTHAMIDE BIOSYNTHESIS PROTEIN"/>
    <property type="match status" value="1"/>
</dbReference>
<feature type="region of interest" description="Disordered" evidence="8">
    <location>
        <begin position="519"/>
        <end position="545"/>
    </location>
</feature>
<evidence type="ECO:0000256" key="5">
    <source>
        <dbReference type="ARBA" id="ARBA00023004"/>
    </source>
</evidence>
<evidence type="ECO:0000313" key="10">
    <source>
        <dbReference type="Proteomes" id="UP000242525"/>
    </source>
</evidence>
<comment type="subcellular location">
    <subcellularLocation>
        <location evidence="7">Cytoplasm</location>
    </subcellularLocation>
</comment>
<dbReference type="NCBIfam" id="TIGR00322">
    <property type="entry name" value="diphth2_R"/>
    <property type="match status" value="1"/>
</dbReference>
<dbReference type="SFLD" id="SFLDG01121">
    <property type="entry name" value="Diphthamide_biosynthesis"/>
    <property type="match status" value="1"/>
</dbReference>
<dbReference type="Gene3D" id="3.40.50.11840">
    <property type="entry name" value="Diphthamide synthesis DPH1/DPH2 domain 1"/>
    <property type="match status" value="1"/>
</dbReference>
<dbReference type="OrthoDB" id="449241at2759"/>
<dbReference type="FunFam" id="3.40.50.11860:FF:000001">
    <property type="entry name" value="2-(3-amino-3-carboxypropyl)histidine synthase subunit 2"/>
    <property type="match status" value="1"/>
</dbReference>
<evidence type="ECO:0000256" key="7">
    <source>
        <dbReference type="RuleBase" id="RU364133"/>
    </source>
</evidence>
<comment type="cofactor">
    <cofactor evidence="1">
        <name>[4Fe-4S] cluster</name>
        <dbReference type="ChEBI" id="CHEBI:49883"/>
    </cofactor>
</comment>
<gene>
    <name evidence="9" type="ORF">BN980_GECA06s00626g</name>
</gene>
<comment type="pathway">
    <text evidence="2 7">Protein modification; peptidyl-diphthamide biosynthesis.</text>
</comment>
<evidence type="ECO:0000256" key="4">
    <source>
        <dbReference type="ARBA" id="ARBA00022723"/>
    </source>
</evidence>
<dbReference type="UniPathway" id="UPA00559"/>
<organism evidence="9 10">
    <name type="scientific">Geotrichum candidum</name>
    <name type="common">Oospora lactis</name>
    <name type="synonym">Dipodascus geotrichum</name>
    <dbReference type="NCBI Taxonomy" id="1173061"/>
    <lineage>
        <taxon>Eukaryota</taxon>
        <taxon>Fungi</taxon>
        <taxon>Dikarya</taxon>
        <taxon>Ascomycota</taxon>
        <taxon>Saccharomycotina</taxon>
        <taxon>Dipodascomycetes</taxon>
        <taxon>Dipodascales</taxon>
        <taxon>Dipodascaceae</taxon>
        <taxon>Geotrichum</taxon>
    </lineage>
</organism>
<protein>
    <recommendedName>
        <fullName evidence="7">2-(3-amino-3-carboxypropyl)histidine synthase subunit 2</fullName>
    </recommendedName>
</protein>
<dbReference type="GO" id="GO:0051536">
    <property type="term" value="F:iron-sulfur cluster binding"/>
    <property type="evidence" value="ECO:0007669"/>
    <property type="project" value="UniProtKB-KW"/>
</dbReference>
<feature type="compositionally biased region" description="Acidic residues" evidence="8">
    <location>
        <begin position="476"/>
        <end position="494"/>
    </location>
</feature>
<dbReference type="SFLD" id="SFLDS00032">
    <property type="entry name" value="Radical_SAM_3-amino-3-carboxyp"/>
    <property type="match status" value="1"/>
</dbReference>
<feature type="region of interest" description="Disordered" evidence="8">
    <location>
        <begin position="575"/>
        <end position="602"/>
    </location>
</feature>
<comment type="similarity">
    <text evidence="3 7">Belongs to the DPH1/DPH2 family. DPH2 subfamily.</text>
</comment>
<comment type="function">
    <text evidence="7">Required for the first step of diphthamide biosynthesis, a post-translational modification of histidine which occurs in elongation factor 2. DPH1 and DPH2 transfer a 3-amino-3-carboxypropyl (ACP) group from S-adenosyl-L-methionine (SAM) to a histidine residue, the reaction is assisted by a reduction system comprising DPH3 and a NADH-dependent reductase. Facilitates the reduction of the catalytic iron-sulfur cluster found in the DPH1 subunit.</text>
</comment>
<name>A0A0J9X9C5_GEOCN</name>
<reference evidence="9" key="1">
    <citation type="submission" date="2014-03" db="EMBL/GenBank/DDBJ databases">
        <authorList>
            <person name="Casaregola S."/>
        </authorList>
    </citation>
    <scope>NUCLEOTIDE SEQUENCE [LARGE SCALE GENOMIC DNA]</scope>
    <source>
        <strain evidence="9">CLIB 918</strain>
    </source>
</reference>
<evidence type="ECO:0000256" key="3">
    <source>
        <dbReference type="ARBA" id="ARBA00006179"/>
    </source>
</evidence>
<proteinExistence type="inferred from homology"/>
<keyword evidence="7" id="KW-0963">Cytoplasm</keyword>
<keyword evidence="6 7" id="KW-0411">Iron-sulfur</keyword>
<dbReference type="NCBIfam" id="TIGR00272">
    <property type="entry name" value="DPH2"/>
    <property type="match status" value="1"/>
</dbReference>
<dbReference type="Pfam" id="PF01866">
    <property type="entry name" value="Diphthamide_syn"/>
    <property type="match status" value="1"/>
</dbReference>
<dbReference type="GO" id="GO:0090560">
    <property type="term" value="F:2-(3-amino-3-carboxypropyl)histidine synthase activity"/>
    <property type="evidence" value="ECO:0007669"/>
    <property type="project" value="InterPro"/>
</dbReference>
<dbReference type="STRING" id="1173061.A0A0J9X9C5"/>
<keyword evidence="5 7" id="KW-0408">Iron</keyword>
<evidence type="ECO:0000256" key="6">
    <source>
        <dbReference type="ARBA" id="ARBA00023014"/>
    </source>
</evidence>
<keyword evidence="4 7" id="KW-0479">Metal-binding</keyword>
<dbReference type="PANTHER" id="PTHR10762:SF2">
    <property type="entry name" value="2-(3-AMINO-3-CARBOXYPROPYL)HISTIDINE SYNTHASE SUBUNIT 2"/>
    <property type="match status" value="1"/>
</dbReference>
<evidence type="ECO:0000256" key="8">
    <source>
        <dbReference type="SAM" id="MobiDB-lite"/>
    </source>
</evidence>
<dbReference type="Gene3D" id="3.40.50.11860">
    <property type="entry name" value="Diphthamide synthesis DPH1/DPH2 domain 3"/>
    <property type="match status" value="1"/>
</dbReference>
<accession>A0A0J9X9C5</accession>
<dbReference type="EMBL" id="CCBN010000006">
    <property type="protein sequence ID" value="CDO53850.1"/>
    <property type="molecule type" value="Genomic_DNA"/>
</dbReference>
<dbReference type="InterPro" id="IPR016435">
    <property type="entry name" value="DPH1/DPH2"/>
</dbReference>
<evidence type="ECO:0000256" key="2">
    <source>
        <dbReference type="ARBA" id="ARBA00005156"/>
    </source>
</evidence>
<comment type="caution">
    <text evidence="9">The sequence shown here is derived from an EMBL/GenBank/DDBJ whole genome shotgun (WGS) entry which is preliminary data.</text>
</comment>
<dbReference type="GO" id="GO:0017183">
    <property type="term" value="P:protein histidyl modification to diphthamide"/>
    <property type="evidence" value="ECO:0007669"/>
    <property type="project" value="UniProtKB-UniPathway"/>
</dbReference>